<protein>
    <submittedName>
        <fullName evidence="3">SGNH/GDSL hydrolase family protein</fullName>
    </submittedName>
</protein>
<sequence length="240" mass="25490">MPIFHGRHLRGTIRRHKSAALIIAGAVLAAGALTGGGILVKKQLDNDKGCESVTNWVESRGDFVKIGTGAEKVAILGDSYAAGDLLTDRTKGWVYDLAQAKGWSEYVDGVGYTGYTNGGFCGDQQYGTRIANIRQLAPDTLIIEGGLNDAGKSREEVQSAADGLLRKFSAVKNVIVLGPVNAPARSGLTDIDAALSAAAATNNRQYISALSWSFDYLPDRLHLTEASHAKFADLVAAQIR</sequence>
<dbReference type="Gene3D" id="3.40.50.1110">
    <property type="entry name" value="SGNH hydrolase"/>
    <property type="match status" value="1"/>
</dbReference>
<dbReference type="InterPro" id="IPR013830">
    <property type="entry name" value="SGNH_hydro"/>
</dbReference>
<comment type="caution">
    <text evidence="3">The sequence shown here is derived from an EMBL/GenBank/DDBJ whole genome shotgun (WGS) entry which is preliminary data.</text>
</comment>
<keyword evidence="1" id="KW-0812">Transmembrane</keyword>
<dbReference type="RefSeq" id="WP_133203892.1">
    <property type="nucleotide sequence ID" value="NZ_SMRU01000009.1"/>
</dbReference>
<keyword evidence="4" id="KW-1185">Reference proteome</keyword>
<keyword evidence="3" id="KW-0378">Hydrolase</keyword>
<reference evidence="3 4" key="1">
    <citation type="submission" date="2019-03" db="EMBL/GenBank/DDBJ databases">
        <title>Whole genome sequence of Arthrobacter sp JH1-1.</title>
        <authorList>
            <person name="Trinh H.N."/>
        </authorList>
    </citation>
    <scope>NUCLEOTIDE SEQUENCE [LARGE SCALE GENOMIC DNA]</scope>
    <source>
        <strain evidence="3 4">JH1-1</strain>
    </source>
</reference>
<dbReference type="Proteomes" id="UP000295511">
    <property type="component" value="Unassembled WGS sequence"/>
</dbReference>
<keyword evidence="1" id="KW-1133">Transmembrane helix</keyword>
<dbReference type="EMBL" id="SMRU01000009">
    <property type="protein sequence ID" value="TDF96843.1"/>
    <property type="molecule type" value="Genomic_DNA"/>
</dbReference>
<feature type="transmembrane region" description="Helical" evidence="1">
    <location>
        <begin position="20"/>
        <end position="40"/>
    </location>
</feature>
<organism evidence="3 4">
    <name type="scientific">Arthrobacter terricola</name>
    <dbReference type="NCBI Taxonomy" id="2547396"/>
    <lineage>
        <taxon>Bacteria</taxon>
        <taxon>Bacillati</taxon>
        <taxon>Actinomycetota</taxon>
        <taxon>Actinomycetes</taxon>
        <taxon>Micrococcales</taxon>
        <taxon>Micrococcaceae</taxon>
        <taxon>Arthrobacter</taxon>
    </lineage>
</organism>
<dbReference type="GO" id="GO:0016787">
    <property type="term" value="F:hydrolase activity"/>
    <property type="evidence" value="ECO:0007669"/>
    <property type="project" value="UniProtKB-KW"/>
</dbReference>
<evidence type="ECO:0000313" key="3">
    <source>
        <dbReference type="EMBL" id="TDF96843.1"/>
    </source>
</evidence>
<keyword evidence="1" id="KW-0472">Membrane</keyword>
<evidence type="ECO:0000313" key="4">
    <source>
        <dbReference type="Proteomes" id="UP000295511"/>
    </source>
</evidence>
<dbReference type="Pfam" id="PF13472">
    <property type="entry name" value="Lipase_GDSL_2"/>
    <property type="match status" value="1"/>
</dbReference>
<dbReference type="OrthoDB" id="8215557at2"/>
<feature type="domain" description="SGNH hydrolase-type esterase" evidence="2">
    <location>
        <begin position="75"/>
        <end position="229"/>
    </location>
</feature>
<name>A0A4R5KMJ5_9MICC</name>
<gene>
    <name evidence="3" type="ORF">E1809_08965</name>
</gene>
<dbReference type="InterPro" id="IPR036514">
    <property type="entry name" value="SGNH_hydro_sf"/>
</dbReference>
<dbReference type="CDD" id="cd00229">
    <property type="entry name" value="SGNH_hydrolase"/>
    <property type="match status" value="1"/>
</dbReference>
<evidence type="ECO:0000259" key="2">
    <source>
        <dbReference type="Pfam" id="PF13472"/>
    </source>
</evidence>
<dbReference type="AlphaFoldDB" id="A0A4R5KMJ5"/>
<accession>A0A4R5KMJ5</accession>
<dbReference type="SUPFAM" id="SSF52266">
    <property type="entry name" value="SGNH hydrolase"/>
    <property type="match status" value="1"/>
</dbReference>
<evidence type="ECO:0000256" key="1">
    <source>
        <dbReference type="SAM" id="Phobius"/>
    </source>
</evidence>
<proteinExistence type="predicted"/>